<dbReference type="EMBL" id="CATOUU010001174">
    <property type="protein sequence ID" value="CAI9976640.1"/>
    <property type="molecule type" value="Genomic_DNA"/>
</dbReference>
<evidence type="ECO:0000313" key="3">
    <source>
        <dbReference type="Proteomes" id="UP001642409"/>
    </source>
</evidence>
<dbReference type="AlphaFoldDB" id="A0AA86S224"/>
<evidence type="ECO:0000313" key="2">
    <source>
        <dbReference type="EMBL" id="CAL5982948.1"/>
    </source>
</evidence>
<gene>
    <name evidence="1" type="ORF">HINF_LOCUS64285</name>
    <name evidence="2" type="ORF">HINF_LOCUS7385</name>
</gene>
<sequence>MQDYQNDSLMLFEIPDNYKQLSKLSQLAKSQASFQTASFNLSSSTTNQQQVQENMYCQTELHNECKNRIRVVVQNAEHTIQLIELNIECNRNEIFETNAQIEILNEYQQLITIFVKDEFYDRVNTIIRQEINNKSKQQFQIAKSNNITQEQCKQLELNLDLSTDSSIDLQFDIELQEPHSTAQPTQLVQNKLYLEQHNAILQLANNLIYSKQYSSINISSNKLKYYQNIQNEKKKLQMQLNHLIAVESIISPSLTVPGERLVTIFLNNLPSYSGSLLTDCLQVLGYKPLQIQQQIQLICSESELNSLIAVLNQIQIEQQFLNYSVQVLVNKITVQMKTFSLLYLKIFKKHFEEYFENAFGVEGGNNIQVQIFNKNIEIVCSSKYIKVVLEAIDIEVDGQKLVYTIQ</sequence>
<keyword evidence="3" id="KW-1185">Reference proteome</keyword>
<reference evidence="2 3" key="2">
    <citation type="submission" date="2024-07" db="EMBL/GenBank/DDBJ databases">
        <authorList>
            <person name="Akdeniz Z."/>
        </authorList>
    </citation>
    <scope>NUCLEOTIDE SEQUENCE [LARGE SCALE GENOMIC DNA]</scope>
</reference>
<evidence type="ECO:0000313" key="1">
    <source>
        <dbReference type="EMBL" id="CAI9976640.1"/>
    </source>
</evidence>
<dbReference type="EMBL" id="CAXDID020000015">
    <property type="protein sequence ID" value="CAL5982948.1"/>
    <property type="molecule type" value="Genomic_DNA"/>
</dbReference>
<reference evidence="1" key="1">
    <citation type="submission" date="2023-06" db="EMBL/GenBank/DDBJ databases">
        <authorList>
            <person name="Kurt Z."/>
        </authorList>
    </citation>
    <scope>NUCLEOTIDE SEQUENCE</scope>
</reference>
<protein>
    <submittedName>
        <fullName evidence="2">Hypothetical_protein</fullName>
    </submittedName>
</protein>
<organism evidence="1">
    <name type="scientific">Hexamita inflata</name>
    <dbReference type="NCBI Taxonomy" id="28002"/>
    <lineage>
        <taxon>Eukaryota</taxon>
        <taxon>Metamonada</taxon>
        <taxon>Diplomonadida</taxon>
        <taxon>Hexamitidae</taxon>
        <taxon>Hexamitinae</taxon>
        <taxon>Hexamita</taxon>
    </lineage>
</organism>
<comment type="caution">
    <text evidence="1">The sequence shown here is derived from an EMBL/GenBank/DDBJ whole genome shotgun (WGS) entry which is preliminary data.</text>
</comment>
<dbReference type="Proteomes" id="UP001642409">
    <property type="component" value="Unassembled WGS sequence"/>
</dbReference>
<accession>A0AA86S224</accession>
<proteinExistence type="predicted"/>
<name>A0AA86S224_9EUKA</name>